<keyword evidence="1" id="KW-0472">Membrane</keyword>
<gene>
    <name evidence="3" type="ORF">BO225_05650</name>
</gene>
<evidence type="ECO:0000313" key="4">
    <source>
        <dbReference type="Proteomes" id="UP000186705"/>
    </source>
</evidence>
<accession>A0A1U7NMZ2</accession>
<protein>
    <recommendedName>
        <fullName evidence="2">NERD domain-containing protein</fullName>
    </recommendedName>
</protein>
<dbReference type="Pfam" id="PF08378">
    <property type="entry name" value="NERD"/>
    <property type="match status" value="1"/>
</dbReference>
<sequence>MKIKKVAFNPNRMRYRKYRLLFWMMLLFAALSIYASFDYQVWYGVGWAILFLVLALFCQRKTKILKSGLEGEEKTATLLRKLPKEYTVYSTIPLEVEGARSEIDLLVISVYGLYVVEVKNHHGAIYGKKNQTTWRQERGKSIKYFKNPLKQLSQEINLLSKTLNSFHIHVPIQGCVFFSNVKRLRVDTNDVLMNDDLLLEKIQQERVPIIKKSEIRKIKRVLR</sequence>
<proteinExistence type="predicted"/>
<keyword evidence="1" id="KW-1133">Transmembrane helix</keyword>
<keyword evidence="4" id="KW-1185">Reference proteome</keyword>
<dbReference type="STRING" id="1862672.BO225_05650"/>
<name>A0A1U7NMZ2_9FIRM</name>
<dbReference type="GeneID" id="78275429"/>
<feature type="transmembrane region" description="Helical" evidence="1">
    <location>
        <begin position="41"/>
        <end position="58"/>
    </location>
</feature>
<dbReference type="RefSeq" id="WP_076341300.1">
    <property type="nucleotide sequence ID" value="NZ_CAPDDE010000022.1"/>
</dbReference>
<evidence type="ECO:0000313" key="3">
    <source>
        <dbReference type="EMBL" id="OLU46651.1"/>
    </source>
</evidence>
<dbReference type="InterPro" id="IPR011528">
    <property type="entry name" value="NERD"/>
</dbReference>
<dbReference type="PROSITE" id="PS50965">
    <property type="entry name" value="NERD"/>
    <property type="match status" value="1"/>
</dbReference>
<dbReference type="Proteomes" id="UP000186705">
    <property type="component" value="Unassembled WGS sequence"/>
</dbReference>
<organism evidence="3 4">
    <name type="scientific">Dubosiella newyorkensis</name>
    <dbReference type="NCBI Taxonomy" id="1862672"/>
    <lineage>
        <taxon>Bacteria</taxon>
        <taxon>Bacillati</taxon>
        <taxon>Bacillota</taxon>
        <taxon>Erysipelotrichia</taxon>
        <taxon>Erysipelotrichales</taxon>
        <taxon>Erysipelotrichaceae</taxon>
        <taxon>Dubosiella</taxon>
    </lineage>
</organism>
<reference evidence="3 4" key="1">
    <citation type="submission" date="2016-11" db="EMBL/GenBank/DDBJ databases">
        <title>Description of two novel members of the family Erysipelotrichaceae: Ileibacterium lipovorans gen. nov., sp. nov. and Dubosiella newyorkensis, gen. nov., sp. nov.</title>
        <authorList>
            <person name="Cox L.M."/>
            <person name="Sohn J."/>
            <person name="Tyrrell K.L."/>
            <person name="Citron D.M."/>
            <person name="Lawson P.A."/>
            <person name="Patel N.B."/>
            <person name="Iizumi T."/>
            <person name="Perez-Perez G.I."/>
            <person name="Goldstein E.J."/>
            <person name="Blaser M.J."/>
        </authorList>
    </citation>
    <scope>NUCLEOTIDE SEQUENCE [LARGE SCALE GENOMIC DNA]</scope>
    <source>
        <strain evidence="3 4">NYU-BL-A4</strain>
    </source>
</reference>
<dbReference type="EMBL" id="MPKA01000062">
    <property type="protein sequence ID" value="OLU46651.1"/>
    <property type="molecule type" value="Genomic_DNA"/>
</dbReference>
<keyword evidence="1" id="KW-0812">Transmembrane</keyword>
<dbReference type="OrthoDB" id="9776650at2"/>
<evidence type="ECO:0000259" key="2">
    <source>
        <dbReference type="PROSITE" id="PS50965"/>
    </source>
</evidence>
<evidence type="ECO:0000256" key="1">
    <source>
        <dbReference type="SAM" id="Phobius"/>
    </source>
</evidence>
<comment type="caution">
    <text evidence="3">The sequence shown here is derived from an EMBL/GenBank/DDBJ whole genome shotgun (WGS) entry which is preliminary data.</text>
</comment>
<feature type="transmembrane region" description="Helical" evidence="1">
    <location>
        <begin position="20"/>
        <end position="35"/>
    </location>
</feature>
<feature type="domain" description="NERD" evidence="2">
    <location>
        <begin position="67"/>
        <end position="182"/>
    </location>
</feature>
<dbReference type="AlphaFoldDB" id="A0A1U7NMZ2"/>